<dbReference type="GO" id="GO:0005525">
    <property type="term" value="F:GTP binding"/>
    <property type="evidence" value="ECO:0007669"/>
    <property type="project" value="UniProtKB-KW"/>
</dbReference>
<dbReference type="GO" id="GO:1903833">
    <property type="term" value="P:positive regulation of cellular response to amino acid starvation"/>
    <property type="evidence" value="ECO:0007669"/>
    <property type="project" value="UniProtKB-ARBA"/>
</dbReference>
<dbReference type="CDD" id="cd01896">
    <property type="entry name" value="DRG"/>
    <property type="match status" value="1"/>
</dbReference>
<feature type="domain" description="OBG-type G" evidence="3">
    <location>
        <begin position="65"/>
        <end position="291"/>
    </location>
</feature>
<dbReference type="Pfam" id="PF16897">
    <property type="entry name" value="MMR_HSR1_Xtn"/>
    <property type="match status" value="1"/>
</dbReference>
<dbReference type="InterPro" id="IPR045001">
    <property type="entry name" value="DRG"/>
</dbReference>
<dbReference type="PROSITE" id="PS00905">
    <property type="entry name" value="GTP1_OBG"/>
    <property type="match status" value="1"/>
</dbReference>
<accession>A0A0F7SJL1</accession>
<dbReference type="EMBL" id="LN483345">
    <property type="protein sequence ID" value="CDZ98635.1"/>
    <property type="molecule type" value="Genomic_DNA"/>
</dbReference>
<sequence>MSTTVQKIKEIEEEMSRTQKNKATSYHLGQLKAKLAKLKRELMAPPSSGGGGGGAGFDVARTGVASVGFIGFPSVGKSTLMSSLTGTHSEAASYEFTTLTTVPGTMTCHGARIQVLDLPGIIEGAKDGKGRGRQVIAVARTCNLIFIVLDVLKPLGDLKIILSELEGFGIRPNKKPPQITVKRKDKGGISITNTVPLTHIDPDEMRAVLLEYKMNSCDVSIREPEATLEDLIDVIEGNRVYVPALYVLNKIDSISIEELDLLYKIPNSVPISSSKEWNFDELIESMWTALDLVRVYTKPKGKMPDYSSPVVLKRSKCTVEDFCNAIHKEIVKNFKSALVHGTSAKHSRGQKVGLDHVLEDEDIITIYKK</sequence>
<evidence type="ECO:0000259" key="3">
    <source>
        <dbReference type="PROSITE" id="PS51710"/>
    </source>
</evidence>
<dbReference type="Pfam" id="PF01926">
    <property type="entry name" value="MMR_HSR1"/>
    <property type="match status" value="1"/>
</dbReference>
<dbReference type="Pfam" id="PF02824">
    <property type="entry name" value="TGS"/>
    <property type="match status" value="1"/>
</dbReference>
<dbReference type="FunFam" id="3.40.50.300:FF:001436">
    <property type="entry name" value="Developmentally-regulated GTP-binding protein"/>
    <property type="match status" value="1"/>
</dbReference>
<dbReference type="InterPro" id="IPR012675">
    <property type="entry name" value="Beta-grasp_dom_sf"/>
</dbReference>
<reference evidence="5" key="1">
    <citation type="submission" date="2014-08" db="EMBL/GenBank/DDBJ databases">
        <authorList>
            <person name="Sharma Rahul"/>
            <person name="Thines Marco"/>
        </authorList>
    </citation>
    <scope>NUCLEOTIDE SEQUENCE</scope>
</reference>
<dbReference type="PROSITE" id="PS51710">
    <property type="entry name" value="G_OBG"/>
    <property type="match status" value="1"/>
</dbReference>
<name>A0A0F7SJL1_PHARH</name>
<evidence type="ECO:0000313" key="5">
    <source>
        <dbReference type="EMBL" id="CDZ98635.1"/>
    </source>
</evidence>
<dbReference type="AlphaFoldDB" id="A0A0F7SJL1"/>
<keyword evidence="2" id="KW-0342">GTP-binding</keyword>
<dbReference type="InterPro" id="IPR005225">
    <property type="entry name" value="Small_GTP-bd"/>
</dbReference>
<proteinExistence type="predicted"/>
<dbReference type="FunFam" id="3.10.20.30:FF:000003">
    <property type="entry name" value="Developmentally-regulated GTP-binding protein 1"/>
    <property type="match status" value="1"/>
</dbReference>
<dbReference type="InterPro" id="IPR006073">
    <property type="entry name" value="GTP-bd"/>
</dbReference>
<feature type="domain" description="TGS" evidence="4">
    <location>
        <begin position="291"/>
        <end position="368"/>
    </location>
</feature>
<dbReference type="Gene3D" id="6.10.140.1070">
    <property type="match status" value="2"/>
</dbReference>
<keyword evidence="1" id="KW-0547">Nucleotide-binding</keyword>
<dbReference type="InterPro" id="IPR004095">
    <property type="entry name" value="TGS"/>
</dbReference>
<organism evidence="5">
    <name type="scientific">Phaffia rhodozyma</name>
    <name type="common">Yeast</name>
    <name type="synonym">Xanthophyllomyces dendrorhous</name>
    <dbReference type="NCBI Taxonomy" id="264483"/>
    <lineage>
        <taxon>Eukaryota</taxon>
        <taxon>Fungi</taxon>
        <taxon>Dikarya</taxon>
        <taxon>Basidiomycota</taxon>
        <taxon>Agaricomycotina</taxon>
        <taxon>Tremellomycetes</taxon>
        <taxon>Cystofilobasidiales</taxon>
        <taxon>Mrakiaceae</taxon>
        <taxon>Phaffia</taxon>
    </lineage>
</organism>
<protein>
    <submittedName>
        <fullName evidence="5">Developmentally regulated gtp binding protein 1</fullName>
    </submittedName>
</protein>
<dbReference type="InterPro" id="IPR012676">
    <property type="entry name" value="TGS-like"/>
</dbReference>
<dbReference type="CDD" id="cd17230">
    <property type="entry name" value="TGS_DRG1"/>
    <property type="match status" value="1"/>
</dbReference>
<dbReference type="PANTHER" id="PTHR43127">
    <property type="entry name" value="DEVELOPMENTALLY-REGULATED GTP-BINDING PROTEIN 2"/>
    <property type="match status" value="1"/>
</dbReference>
<dbReference type="InterPro" id="IPR031167">
    <property type="entry name" value="G_OBG"/>
</dbReference>
<evidence type="ECO:0000256" key="1">
    <source>
        <dbReference type="ARBA" id="ARBA00022741"/>
    </source>
</evidence>
<dbReference type="GO" id="GO:0003924">
    <property type="term" value="F:GTPase activity"/>
    <property type="evidence" value="ECO:0007669"/>
    <property type="project" value="InterPro"/>
</dbReference>
<dbReference type="NCBIfam" id="TIGR00231">
    <property type="entry name" value="small_GTP"/>
    <property type="match status" value="1"/>
</dbReference>
<evidence type="ECO:0000259" key="4">
    <source>
        <dbReference type="PROSITE" id="PS51880"/>
    </source>
</evidence>
<dbReference type="PRINTS" id="PR00326">
    <property type="entry name" value="GTP1OBG"/>
</dbReference>
<dbReference type="PROSITE" id="PS51880">
    <property type="entry name" value="TGS"/>
    <property type="match status" value="1"/>
</dbReference>
<dbReference type="InterPro" id="IPR006074">
    <property type="entry name" value="GTP1-OBG_CS"/>
</dbReference>
<dbReference type="SUPFAM" id="SSF52540">
    <property type="entry name" value="P-loop containing nucleoside triphosphate hydrolases"/>
    <property type="match status" value="1"/>
</dbReference>
<evidence type="ECO:0000256" key="2">
    <source>
        <dbReference type="ARBA" id="ARBA00023134"/>
    </source>
</evidence>
<dbReference type="SUPFAM" id="SSF81271">
    <property type="entry name" value="TGS-like"/>
    <property type="match status" value="1"/>
</dbReference>
<dbReference type="Gene3D" id="3.10.20.30">
    <property type="match status" value="1"/>
</dbReference>
<dbReference type="InterPro" id="IPR027417">
    <property type="entry name" value="P-loop_NTPase"/>
</dbReference>
<dbReference type="InterPro" id="IPR031662">
    <property type="entry name" value="GTP-binding_2"/>
</dbReference>